<organism evidence="5 8">
    <name type="scientific">Cafeteria roenbergensis</name>
    <name type="common">Marine flagellate</name>
    <dbReference type="NCBI Taxonomy" id="33653"/>
    <lineage>
        <taxon>Eukaryota</taxon>
        <taxon>Sar</taxon>
        <taxon>Stramenopiles</taxon>
        <taxon>Bigyra</taxon>
        <taxon>Opalozoa</taxon>
        <taxon>Bicosoecida</taxon>
        <taxon>Cafeteriaceae</taxon>
        <taxon>Cafeteria</taxon>
    </lineage>
</organism>
<name>A0A5A8CNT8_CAFRO</name>
<dbReference type="GO" id="GO:0005737">
    <property type="term" value="C:cytoplasm"/>
    <property type="evidence" value="ECO:0007669"/>
    <property type="project" value="TreeGrafter"/>
</dbReference>
<dbReference type="EMBL" id="VLTL01000027">
    <property type="protein sequence ID" value="KAA0168643.1"/>
    <property type="molecule type" value="Genomic_DNA"/>
</dbReference>
<dbReference type="PANTHER" id="PTHR43187:SF1">
    <property type="entry name" value="GLUTAMINE AMIDOTRANSFERASE DUG3-RELATED"/>
    <property type="match status" value="1"/>
</dbReference>
<evidence type="ECO:0000313" key="7">
    <source>
        <dbReference type="Proteomes" id="UP000324907"/>
    </source>
</evidence>
<dbReference type="AlphaFoldDB" id="A0A5A8CNT8"/>
<evidence type="ECO:0000313" key="5">
    <source>
        <dbReference type="EMBL" id="KAA0154399.1"/>
    </source>
</evidence>
<reference evidence="4" key="2">
    <citation type="submission" date="2021-01" db="EMBL/GenBank/DDBJ databases">
        <authorList>
            <person name="Corre E."/>
            <person name="Pelletier E."/>
            <person name="Niang G."/>
            <person name="Scheremetjew M."/>
            <person name="Finn R."/>
            <person name="Kale V."/>
            <person name="Holt S."/>
            <person name="Cochrane G."/>
            <person name="Meng A."/>
            <person name="Brown T."/>
            <person name="Cohen L."/>
        </authorList>
    </citation>
    <scope>NUCLEOTIDE SEQUENCE</scope>
    <source>
        <strain evidence="4">E4-10</strain>
    </source>
</reference>
<protein>
    <recommendedName>
        <fullName evidence="3">Glutamine amidotransferase type-2 domain-containing protein</fullName>
    </recommendedName>
</protein>
<keyword evidence="1" id="KW-0315">Glutamine amidotransferase</keyword>
<evidence type="ECO:0000313" key="4">
    <source>
        <dbReference type="EMBL" id="CAD8558843.1"/>
    </source>
</evidence>
<proteinExistence type="predicted"/>
<dbReference type="Pfam" id="PF13230">
    <property type="entry name" value="GATase_4"/>
    <property type="match status" value="1"/>
</dbReference>
<dbReference type="EMBL" id="VLTM01000093">
    <property type="protein sequence ID" value="KAA0154399.1"/>
    <property type="molecule type" value="Genomic_DNA"/>
</dbReference>
<evidence type="ECO:0000256" key="2">
    <source>
        <dbReference type="SAM" id="MobiDB-lite"/>
    </source>
</evidence>
<dbReference type="GO" id="GO:0008242">
    <property type="term" value="F:omega peptidase activity"/>
    <property type="evidence" value="ECO:0007669"/>
    <property type="project" value="TreeGrafter"/>
</dbReference>
<dbReference type="InterPro" id="IPR017932">
    <property type="entry name" value="GATase_2_dom"/>
</dbReference>
<dbReference type="InterPro" id="IPR029055">
    <property type="entry name" value="Ntn_hydrolases_N"/>
</dbReference>
<evidence type="ECO:0000313" key="6">
    <source>
        <dbReference type="EMBL" id="KAA0168643.1"/>
    </source>
</evidence>
<dbReference type="Proteomes" id="UP000325113">
    <property type="component" value="Unassembled WGS sequence"/>
</dbReference>
<feature type="region of interest" description="Disordered" evidence="2">
    <location>
        <begin position="421"/>
        <end position="446"/>
    </location>
</feature>
<evidence type="ECO:0000259" key="3">
    <source>
        <dbReference type="PROSITE" id="PS51278"/>
    </source>
</evidence>
<dbReference type="InterPro" id="IPR052373">
    <property type="entry name" value="Gamma-glu_amide_hydrolase"/>
</dbReference>
<evidence type="ECO:0000313" key="8">
    <source>
        <dbReference type="Proteomes" id="UP000325113"/>
    </source>
</evidence>
<evidence type="ECO:0000256" key="1">
    <source>
        <dbReference type="ARBA" id="ARBA00022962"/>
    </source>
</evidence>
<dbReference type="PANTHER" id="PTHR43187">
    <property type="entry name" value="GLUTAMINE AMIDOTRANSFERASE DUG3-RELATED"/>
    <property type="match status" value="1"/>
</dbReference>
<dbReference type="EMBL" id="HBET01004802">
    <property type="protein sequence ID" value="CAD8558843.1"/>
    <property type="molecule type" value="Transcribed_RNA"/>
</dbReference>
<dbReference type="GO" id="GO:0006751">
    <property type="term" value="P:glutathione catabolic process"/>
    <property type="evidence" value="ECO:0007669"/>
    <property type="project" value="TreeGrafter"/>
</dbReference>
<reference evidence="7 8" key="1">
    <citation type="submission" date="2019-07" db="EMBL/GenBank/DDBJ databases">
        <title>Genomes of Cafeteria roenbergensis.</title>
        <authorList>
            <person name="Fischer M.G."/>
            <person name="Hackl T."/>
            <person name="Roman M."/>
        </authorList>
    </citation>
    <scope>NUCLEOTIDE SEQUENCE [LARGE SCALE GENOMIC DNA]</scope>
    <source>
        <strain evidence="5 8">Cflag</strain>
        <strain evidence="6 7">RCC970-E3</strain>
    </source>
</reference>
<dbReference type="Gene3D" id="3.60.20.10">
    <property type="entry name" value="Glutamine Phosphoribosylpyrophosphate, subunit 1, domain 1"/>
    <property type="match status" value="1"/>
</dbReference>
<dbReference type="CDD" id="cd01908">
    <property type="entry name" value="YafJ"/>
    <property type="match status" value="1"/>
</dbReference>
<sequence length="494" mass="50601">MCRLLVFRSRTKRSACLLDDLLMRPAHSIIKQSHSCTERTVAGEVPPELNADGFGLAWYYLPEEDEEDEVLGRSRAPALFTSVTPAWSSASLRSICSKVRSGCVFAHVRAASPGSAVTEANVHPFARGQWTFMHNGGVGSWGGAVRRRVVARLSDEALDGVRGSSDSEFCFALFLTELAKVQPLAAPATADVVQGCLLRTVFALEAELAAAGVDPEASPSLLNFAVTDGRTVSATRHVLGSAPAASLYLATGSRWAPLEGGPPGAFRMETADRRRQCAVIASERLTFSMAAPGPAAQAAGAEPCGPASAAAARPSEHAFDAAEWVEIPPCHSVTIGPELNILLVAIPSALSSPGEAASVSAVRPGAGAEWQLAPDLVAAHAAKRPGCPLRPAEGALAAAAIDAAPSGDVPEGADTAVAYAAGVPASPPPTRRDRRGGGATAPAPADAAATVLPSVKLRRHAVGRASATGRGASSAAAEQALVFVGEAPSTLACA</sequence>
<dbReference type="Proteomes" id="UP000324907">
    <property type="component" value="Unassembled WGS sequence"/>
</dbReference>
<accession>A0A5A8CNT8</accession>
<dbReference type="PROSITE" id="PS51278">
    <property type="entry name" value="GATASE_TYPE_2"/>
    <property type="match status" value="1"/>
</dbReference>
<feature type="domain" description="Glutamine amidotransferase type-2" evidence="3">
    <location>
        <begin position="2"/>
        <end position="338"/>
    </location>
</feature>
<dbReference type="GO" id="GO:0061672">
    <property type="term" value="C:glutathione hydrolase complex"/>
    <property type="evidence" value="ECO:0007669"/>
    <property type="project" value="TreeGrafter"/>
</dbReference>
<gene>
    <name evidence="4" type="ORF">CROE0942_LOCUS3178</name>
    <name evidence="6" type="ORF">FNF28_02383</name>
    <name evidence="5" type="ORF">FNF31_06280</name>
</gene>
<dbReference type="SUPFAM" id="SSF56235">
    <property type="entry name" value="N-terminal nucleophile aminohydrolases (Ntn hydrolases)"/>
    <property type="match status" value="1"/>
</dbReference>
<dbReference type="InterPro" id="IPR026869">
    <property type="entry name" value="EgtC-like"/>
</dbReference>